<keyword evidence="2" id="KW-0131">Cell cycle</keyword>
<evidence type="ECO:0000313" key="6">
    <source>
        <dbReference type="Proteomes" id="UP000320421"/>
    </source>
</evidence>
<dbReference type="OrthoDB" id="9811016at2"/>
<protein>
    <recommendedName>
        <fullName evidence="1 2">Segregation and condensation protein A</fullName>
    </recommendedName>
</protein>
<dbReference type="PANTHER" id="PTHR33969:SF2">
    <property type="entry name" value="SEGREGATION AND CONDENSATION PROTEIN A"/>
    <property type="match status" value="1"/>
</dbReference>
<dbReference type="GO" id="GO:0005737">
    <property type="term" value="C:cytoplasm"/>
    <property type="evidence" value="ECO:0007669"/>
    <property type="project" value="UniProtKB-SubCell"/>
</dbReference>
<feature type="region of interest" description="Disordered" evidence="4">
    <location>
        <begin position="244"/>
        <end position="264"/>
    </location>
</feature>
<name>A0A517PMW3_9PLAN</name>
<keyword evidence="6" id="KW-1185">Reference proteome</keyword>
<dbReference type="Proteomes" id="UP000320421">
    <property type="component" value="Chromosome"/>
</dbReference>
<evidence type="ECO:0000313" key="5">
    <source>
        <dbReference type="EMBL" id="QDT20709.1"/>
    </source>
</evidence>
<accession>A0A517PMW3</accession>
<comment type="subcellular location">
    <subcellularLocation>
        <location evidence="2">Cytoplasm</location>
    </subcellularLocation>
    <text evidence="2">Associated with two foci at the outer edges of the nucleoid region in young cells, and at four foci within both cell halves in older cells.</text>
</comment>
<dbReference type="PANTHER" id="PTHR33969">
    <property type="entry name" value="SEGREGATION AND CONDENSATION PROTEIN A"/>
    <property type="match status" value="1"/>
</dbReference>
<organism evidence="5 6">
    <name type="scientific">Gimesia chilikensis</name>
    <dbReference type="NCBI Taxonomy" id="2605989"/>
    <lineage>
        <taxon>Bacteria</taxon>
        <taxon>Pseudomonadati</taxon>
        <taxon>Planctomycetota</taxon>
        <taxon>Planctomycetia</taxon>
        <taxon>Planctomycetales</taxon>
        <taxon>Planctomycetaceae</taxon>
        <taxon>Gimesia</taxon>
    </lineage>
</organism>
<feature type="region of interest" description="Disordered" evidence="4">
    <location>
        <begin position="286"/>
        <end position="335"/>
    </location>
</feature>
<dbReference type="Gene3D" id="6.10.250.2410">
    <property type="match status" value="1"/>
</dbReference>
<dbReference type="GO" id="GO:0051301">
    <property type="term" value="P:cell division"/>
    <property type="evidence" value="ECO:0007669"/>
    <property type="project" value="UniProtKB-KW"/>
</dbReference>
<sequence length="335" mass="37626">MTTAQYKVELQIYSGPLDLLLYLIRRNELDILDLPVATITSSFNEFLDVLELIDLDLVGDFLVMASTLAEIKSRMVLPRAEEEEIAEVIDDPRSDLIQQLLEYKKFKDAANALEEHAAEWQERYPRLSDERPKSGKDPAEDLIKEVELWDLVSALARVVKRKEVEEESSITYDDTPISTYVERIGARVRQEGKLAFSAFFEGEKLRSRITGIFLAILELLRHHHFRADQPEDYGEIWIMAPLPETQDSESAPIAETTDASVTEHAEEEVASVETNDPEMVQTAQIEVEALPESGETEPDQVASDAVAPEDGAAKSDQSEVDPSDDTDPESLHPEA</sequence>
<reference evidence="5 6" key="1">
    <citation type="submission" date="2019-02" db="EMBL/GenBank/DDBJ databases">
        <title>Deep-cultivation of Planctomycetes and their phenomic and genomic characterization uncovers novel biology.</title>
        <authorList>
            <person name="Wiegand S."/>
            <person name="Jogler M."/>
            <person name="Boedeker C."/>
            <person name="Pinto D."/>
            <person name="Vollmers J."/>
            <person name="Rivas-Marin E."/>
            <person name="Kohn T."/>
            <person name="Peeters S.H."/>
            <person name="Heuer A."/>
            <person name="Rast P."/>
            <person name="Oberbeckmann S."/>
            <person name="Bunk B."/>
            <person name="Jeske O."/>
            <person name="Meyerdierks A."/>
            <person name="Storesund J.E."/>
            <person name="Kallscheuer N."/>
            <person name="Luecker S."/>
            <person name="Lage O.M."/>
            <person name="Pohl T."/>
            <person name="Merkel B.J."/>
            <person name="Hornburger P."/>
            <person name="Mueller R.-W."/>
            <person name="Bruemmer F."/>
            <person name="Labrenz M."/>
            <person name="Spormann A.M."/>
            <person name="Op den Camp H."/>
            <person name="Overmann J."/>
            <person name="Amann R."/>
            <person name="Jetten M.S.M."/>
            <person name="Mascher T."/>
            <person name="Medema M.H."/>
            <person name="Devos D.P."/>
            <person name="Kaster A.-K."/>
            <person name="Ovreas L."/>
            <person name="Rohde M."/>
            <person name="Galperin M.Y."/>
            <person name="Jogler C."/>
        </authorList>
    </citation>
    <scope>NUCLEOTIDE SEQUENCE [LARGE SCALE GENOMIC DNA]</scope>
    <source>
        <strain evidence="5 6">HG66A1</strain>
    </source>
</reference>
<dbReference type="EMBL" id="CP036266">
    <property type="protein sequence ID" value="QDT20709.1"/>
    <property type="molecule type" value="Genomic_DNA"/>
</dbReference>
<evidence type="ECO:0000256" key="4">
    <source>
        <dbReference type="SAM" id="MobiDB-lite"/>
    </source>
</evidence>
<comment type="function">
    <text evidence="2">Participates in chromosomal partition during cell division. May act via the formation of a condensin-like complex containing Smc and ScpB that pull DNA away from mid-cell into both cell halves.</text>
</comment>
<dbReference type="AlphaFoldDB" id="A0A517PMW3"/>
<feature type="compositionally biased region" description="Acidic residues" evidence="4">
    <location>
        <begin position="318"/>
        <end position="328"/>
    </location>
</feature>
<dbReference type="InterPro" id="IPR003768">
    <property type="entry name" value="ScpA"/>
</dbReference>
<dbReference type="GO" id="GO:0007059">
    <property type="term" value="P:chromosome segregation"/>
    <property type="evidence" value="ECO:0007669"/>
    <property type="project" value="UniProtKB-UniRule"/>
</dbReference>
<proteinExistence type="inferred from homology"/>
<dbReference type="GO" id="GO:0006260">
    <property type="term" value="P:DNA replication"/>
    <property type="evidence" value="ECO:0007669"/>
    <property type="project" value="UniProtKB-UniRule"/>
</dbReference>
<dbReference type="RefSeq" id="WP_145183904.1">
    <property type="nucleotide sequence ID" value="NZ_CP036266.1"/>
</dbReference>
<evidence type="ECO:0000256" key="2">
    <source>
        <dbReference type="HAMAP-Rule" id="MF_01805"/>
    </source>
</evidence>
<comment type="subunit">
    <text evidence="2">Component of a cohesin-like complex composed of ScpA, ScpB and the Smc homodimer, in which ScpA and ScpB bind to the head domain of Smc. The presence of the three proteins is required for the association of the complex with DNA.</text>
</comment>
<keyword evidence="3" id="KW-0175">Coiled coil</keyword>
<dbReference type="HAMAP" id="MF_01805">
    <property type="entry name" value="ScpA"/>
    <property type="match status" value="1"/>
</dbReference>
<feature type="coiled-coil region" evidence="3">
    <location>
        <begin position="103"/>
        <end position="130"/>
    </location>
</feature>
<dbReference type="Pfam" id="PF02616">
    <property type="entry name" value="SMC_ScpA"/>
    <property type="match status" value="1"/>
</dbReference>
<keyword evidence="2" id="KW-0132">Cell division</keyword>
<evidence type="ECO:0000256" key="3">
    <source>
        <dbReference type="SAM" id="Coils"/>
    </source>
</evidence>
<keyword evidence="2" id="KW-0963">Cytoplasm</keyword>
<gene>
    <name evidence="2 5" type="primary">scpA</name>
    <name evidence="5" type="ORF">HG66A1_24980</name>
</gene>
<evidence type="ECO:0000256" key="1">
    <source>
        <dbReference type="ARBA" id="ARBA00044777"/>
    </source>
</evidence>
<comment type="similarity">
    <text evidence="2">Belongs to the ScpA family.</text>
</comment>
<keyword evidence="2" id="KW-0159">Chromosome partition</keyword>